<gene>
    <name evidence="2" type="ORF">H8S20_05430</name>
</gene>
<feature type="transmembrane region" description="Helical" evidence="1">
    <location>
        <begin position="96"/>
        <end position="116"/>
    </location>
</feature>
<evidence type="ECO:0000256" key="1">
    <source>
        <dbReference type="SAM" id="Phobius"/>
    </source>
</evidence>
<keyword evidence="1" id="KW-0472">Membrane</keyword>
<feature type="transmembrane region" description="Helical" evidence="1">
    <location>
        <begin position="122"/>
        <end position="141"/>
    </location>
</feature>
<dbReference type="RefSeq" id="WP_186859486.1">
    <property type="nucleotide sequence ID" value="NZ_JACOOO010000007.1"/>
</dbReference>
<keyword evidence="1" id="KW-1133">Transmembrane helix</keyword>
<feature type="transmembrane region" description="Helical" evidence="1">
    <location>
        <begin position="63"/>
        <end position="84"/>
    </location>
</feature>
<evidence type="ECO:0000313" key="3">
    <source>
        <dbReference type="Proteomes" id="UP000596929"/>
    </source>
</evidence>
<accession>A0ABR7DAF7</accession>
<feature type="transmembrane region" description="Helical" evidence="1">
    <location>
        <begin position="33"/>
        <end position="51"/>
    </location>
</feature>
<organism evidence="2 3">
    <name type="scientific">Clostridium hominis</name>
    <dbReference type="NCBI Taxonomy" id="2763036"/>
    <lineage>
        <taxon>Bacteria</taxon>
        <taxon>Bacillati</taxon>
        <taxon>Bacillota</taxon>
        <taxon>Clostridia</taxon>
        <taxon>Eubacteriales</taxon>
        <taxon>Clostridiaceae</taxon>
        <taxon>Clostridium</taxon>
    </lineage>
</organism>
<protein>
    <submittedName>
        <fullName evidence="2">Uncharacterized protein</fullName>
    </submittedName>
</protein>
<proteinExistence type="predicted"/>
<keyword evidence="3" id="KW-1185">Reference proteome</keyword>
<dbReference type="EMBL" id="JACOOO010000007">
    <property type="protein sequence ID" value="MBC5628333.1"/>
    <property type="molecule type" value="Genomic_DNA"/>
</dbReference>
<sequence>MIKIKYFNSFIKGWNDFGDYTFKEIVKINITSSLLYVVLISFSIKLTSYILRINKNENIKLYALIIFFSGLVLVLYALALPFFLKVSKKIFSNIMKFIGVIICCFLTSIIIEKIYYVEIGKYYYLLCLSGIILSIDAKYTYIKLKNVMLEK</sequence>
<keyword evidence="1" id="KW-0812">Transmembrane</keyword>
<comment type="caution">
    <text evidence="2">The sequence shown here is derived from an EMBL/GenBank/DDBJ whole genome shotgun (WGS) entry which is preliminary data.</text>
</comment>
<dbReference type="Proteomes" id="UP000596929">
    <property type="component" value="Unassembled WGS sequence"/>
</dbReference>
<evidence type="ECO:0000313" key="2">
    <source>
        <dbReference type="EMBL" id="MBC5628333.1"/>
    </source>
</evidence>
<name>A0ABR7DAF7_9CLOT</name>
<reference evidence="2 3" key="1">
    <citation type="submission" date="2020-08" db="EMBL/GenBank/DDBJ databases">
        <title>Genome public.</title>
        <authorList>
            <person name="Liu C."/>
            <person name="Sun Q."/>
        </authorList>
    </citation>
    <scope>NUCLEOTIDE SEQUENCE [LARGE SCALE GENOMIC DNA]</scope>
    <source>
        <strain evidence="2 3">NSJ-6</strain>
    </source>
</reference>